<evidence type="ECO:0000313" key="2">
    <source>
        <dbReference type="Proteomes" id="UP000188268"/>
    </source>
</evidence>
<dbReference type="EMBL" id="AWWV01007375">
    <property type="protein sequence ID" value="OMO96703.1"/>
    <property type="molecule type" value="Genomic_DNA"/>
</dbReference>
<sequence>MSDVRTLSLVLQRLTFDLKLSLSNLVARSSTALDYMNKKKKNSG</sequence>
<organism evidence="1 2">
    <name type="scientific">Corchorus capsularis</name>
    <name type="common">Jute</name>
    <dbReference type="NCBI Taxonomy" id="210143"/>
    <lineage>
        <taxon>Eukaryota</taxon>
        <taxon>Viridiplantae</taxon>
        <taxon>Streptophyta</taxon>
        <taxon>Embryophyta</taxon>
        <taxon>Tracheophyta</taxon>
        <taxon>Spermatophyta</taxon>
        <taxon>Magnoliopsida</taxon>
        <taxon>eudicotyledons</taxon>
        <taxon>Gunneridae</taxon>
        <taxon>Pentapetalae</taxon>
        <taxon>rosids</taxon>
        <taxon>malvids</taxon>
        <taxon>Malvales</taxon>
        <taxon>Malvaceae</taxon>
        <taxon>Grewioideae</taxon>
        <taxon>Apeibeae</taxon>
        <taxon>Corchorus</taxon>
    </lineage>
</organism>
<evidence type="ECO:0000313" key="1">
    <source>
        <dbReference type="EMBL" id="OMO96703.1"/>
    </source>
</evidence>
<keyword evidence="2" id="KW-1185">Reference proteome</keyword>
<dbReference type="Proteomes" id="UP000188268">
    <property type="component" value="Unassembled WGS sequence"/>
</dbReference>
<protein>
    <submittedName>
        <fullName evidence="1">Uncharacterized protein</fullName>
    </submittedName>
</protein>
<dbReference type="OrthoDB" id="10250935at2759"/>
<dbReference type="Gramene" id="OMO96703">
    <property type="protein sequence ID" value="OMO96703"/>
    <property type="gene ID" value="CCACVL1_04818"/>
</dbReference>
<accession>A0A1R3JPD7</accession>
<comment type="caution">
    <text evidence="1">The sequence shown here is derived from an EMBL/GenBank/DDBJ whole genome shotgun (WGS) entry which is preliminary data.</text>
</comment>
<name>A0A1R3JPD7_COCAP</name>
<reference evidence="1 2" key="1">
    <citation type="submission" date="2013-09" db="EMBL/GenBank/DDBJ databases">
        <title>Corchorus capsularis genome sequencing.</title>
        <authorList>
            <person name="Alam M."/>
            <person name="Haque M.S."/>
            <person name="Islam M.S."/>
            <person name="Emdad E.M."/>
            <person name="Islam M.M."/>
            <person name="Ahmed B."/>
            <person name="Halim A."/>
            <person name="Hossen Q.M.M."/>
            <person name="Hossain M.Z."/>
            <person name="Ahmed R."/>
            <person name="Khan M.M."/>
            <person name="Islam R."/>
            <person name="Rashid M.M."/>
            <person name="Khan S.A."/>
            <person name="Rahman M.S."/>
            <person name="Alam M."/>
        </authorList>
    </citation>
    <scope>NUCLEOTIDE SEQUENCE [LARGE SCALE GENOMIC DNA]</scope>
    <source>
        <strain evidence="2">cv. CVL-1</strain>
        <tissue evidence="1">Whole seedling</tissue>
    </source>
</reference>
<proteinExistence type="predicted"/>
<gene>
    <name evidence="1" type="ORF">CCACVL1_04818</name>
</gene>
<dbReference type="AlphaFoldDB" id="A0A1R3JPD7"/>